<dbReference type="InterPro" id="IPR036278">
    <property type="entry name" value="Sialidase_sf"/>
</dbReference>
<comment type="caution">
    <text evidence="5">The sequence shown here is derived from an EMBL/GenBank/DDBJ whole genome shotgun (WGS) entry which is preliminary data.</text>
</comment>
<dbReference type="GO" id="GO:0005737">
    <property type="term" value="C:cytoplasm"/>
    <property type="evidence" value="ECO:0007669"/>
    <property type="project" value="TreeGrafter"/>
</dbReference>
<dbReference type="Gene3D" id="2.120.10.10">
    <property type="match status" value="1"/>
</dbReference>
<dbReference type="EC" id="3.2.1.18" evidence="3"/>
<protein>
    <recommendedName>
        <fullName evidence="3">exo-alpha-sialidase</fullName>
        <ecNumber evidence="3">3.2.1.18</ecNumber>
    </recommendedName>
</protein>
<dbReference type="GeneID" id="94550196"/>
<evidence type="ECO:0000256" key="2">
    <source>
        <dbReference type="ARBA" id="ARBA00009348"/>
    </source>
</evidence>
<evidence type="ECO:0000259" key="4">
    <source>
        <dbReference type="Pfam" id="PF13088"/>
    </source>
</evidence>
<feature type="domain" description="Sialidase" evidence="4">
    <location>
        <begin position="227"/>
        <end position="498"/>
    </location>
</feature>
<evidence type="ECO:0000313" key="5">
    <source>
        <dbReference type="EMBL" id="PVZ13438.1"/>
    </source>
</evidence>
<dbReference type="AlphaFoldDB" id="A0A2U1FMM1"/>
<dbReference type="PANTHER" id="PTHR10628:SF30">
    <property type="entry name" value="EXO-ALPHA-SIALIDASE"/>
    <property type="match status" value="1"/>
</dbReference>
<gene>
    <name evidence="5" type="ORF">C7382_103135</name>
</gene>
<sequence length="532" mass="59403">MKRNRPIVAYSQHISRLKFLLLLCISVCSITILRGQDAIVRGERHGTAPNQVMRTLATVSLSDPMRAKDSTIEIRYELPKGTARRITRLQLLSSDSLAMRDLPDYRGRITYNVHAPIAEGTFRLTGEDVAGKRHFYIVADIDASPAHSQRDTLGIRVTDVLRNGLPLKKVEHQGETSRRIFRGYEALFVPGDDGSRNYRIPAILRTHNCTLIAVADKRKYNQGDLPEDIDIVLRRSEDGGETWSPAQTVIQGQGRGLGYGDAALVQTHNGRILMFFVGGIGMWQSTAEQPIRTYLCESTDDGRTWSTPRDITPSLFGAECSDEERRHFLASFVASGQGLVLPNGRILFAAAMRENNNGFVLHNYILYSDDDGATWQVSDKAFARGDEAKLSLLPDGRILLSVRNQGGQEEGQRFFAISEDSGHSWTRTRTFEGIPDNGCNGAVLQVEHHGRKLMLHSLPGHPTKRVDGVIYVYDHDMGKWSYPLLINGGMSAYSDMTMIDKDTLAYFVEEDATMSLVLIRLSLDELLSDLTF</sequence>
<proteinExistence type="inferred from homology"/>
<comment type="catalytic activity">
    <reaction evidence="1">
        <text>Hydrolysis of alpha-(2-&gt;3)-, alpha-(2-&gt;6)-, alpha-(2-&gt;8)- glycosidic linkages of terminal sialic acid residues in oligosaccharides, glycoproteins, glycolipids, colominic acid and synthetic substrates.</text>
        <dbReference type="EC" id="3.2.1.18"/>
    </reaction>
</comment>
<reference evidence="5 6" key="1">
    <citation type="submission" date="2018-04" db="EMBL/GenBank/DDBJ databases">
        <title>Genomic Encyclopedia of Type Strains, Phase IV (KMG-IV): sequencing the most valuable type-strain genomes for metagenomic binning, comparative biology and taxonomic classification.</title>
        <authorList>
            <person name="Goeker M."/>
        </authorList>
    </citation>
    <scope>NUCLEOTIDE SEQUENCE [LARGE SCALE GENOMIC DNA]</scope>
    <source>
        <strain evidence="5 6">DSM 28520</strain>
    </source>
</reference>
<dbReference type="GO" id="GO:0004308">
    <property type="term" value="F:exo-alpha-sialidase activity"/>
    <property type="evidence" value="ECO:0007669"/>
    <property type="project" value="UniProtKB-EC"/>
</dbReference>
<evidence type="ECO:0000256" key="3">
    <source>
        <dbReference type="ARBA" id="ARBA00012733"/>
    </source>
</evidence>
<name>A0A2U1FMM1_9PORP</name>
<keyword evidence="6" id="KW-1185">Reference proteome</keyword>
<dbReference type="EMBL" id="QEKY01000003">
    <property type="protein sequence ID" value="PVZ13438.1"/>
    <property type="molecule type" value="Genomic_DNA"/>
</dbReference>
<evidence type="ECO:0000256" key="1">
    <source>
        <dbReference type="ARBA" id="ARBA00000427"/>
    </source>
</evidence>
<accession>A0A2U1FMM1</accession>
<evidence type="ECO:0000313" key="6">
    <source>
        <dbReference type="Proteomes" id="UP000245462"/>
    </source>
</evidence>
<dbReference type="GO" id="GO:0016020">
    <property type="term" value="C:membrane"/>
    <property type="evidence" value="ECO:0007669"/>
    <property type="project" value="TreeGrafter"/>
</dbReference>
<dbReference type="CDD" id="cd15482">
    <property type="entry name" value="Sialidase_non-viral"/>
    <property type="match status" value="1"/>
</dbReference>
<dbReference type="InterPro" id="IPR011040">
    <property type="entry name" value="Sialidase"/>
</dbReference>
<organism evidence="5 6">
    <name type="scientific">Porphyromonas loveana</name>
    <dbReference type="NCBI Taxonomy" id="1884669"/>
    <lineage>
        <taxon>Bacteria</taxon>
        <taxon>Pseudomonadati</taxon>
        <taxon>Bacteroidota</taxon>
        <taxon>Bacteroidia</taxon>
        <taxon>Bacteroidales</taxon>
        <taxon>Porphyromonadaceae</taxon>
        <taxon>Porphyromonas</taxon>
    </lineage>
</organism>
<dbReference type="RefSeq" id="WP_243405631.1">
    <property type="nucleotide sequence ID" value="NZ_QEKY01000003.1"/>
</dbReference>
<dbReference type="GO" id="GO:0006689">
    <property type="term" value="P:ganglioside catabolic process"/>
    <property type="evidence" value="ECO:0007669"/>
    <property type="project" value="TreeGrafter"/>
</dbReference>
<dbReference type="GO" id="GO:0009313">
    <property type="term" value="P:oligosaccharide catabolic process"/>
    <property type="evidence" value="ECO:0007669"/>
    <property type="project" value="TreeGrafter"/>
</dbReference>
<dbReference type="SUPFAM" id="SSF50939">
    <property type="entry name" value="Sialidases"/>
    <property type="match status" value="1"/>
</dbReference>
<dbReference type="InterPro" id="IPR026856">
    <property type="entry name" value="Sialidase_fam"/>
</dbReference>
<dbReference type="Proteomes" id="UP000245462">
    <property type="component" value="Unassembled WGS sequence"/>
</dbReference>
<dbReference type="Pfam" id="PF13088">
    <property type="entry name" value="BNR_2"/>
    <property type="match status" value="1"/>
</dbReference>
<dbReference type="PANTHER" id="PTHR10628">
    <property type="entry name" value="SIALIDASE"/>
    <property type="match status" value="1"/>
</dbReference>
<comment type="similarity">
    <text evidence="2">Belongs to the glycosyl hydrolase 33 family.</text>
</comment>